<keyword evidence="2" id="KW-0479">Metal-binding</keyword>
<evidence type="ECO:0000256" key="2">
    <source>
        <dbReference type="ARBA" id="ARBA00022723"/>
    </source>
</evidence>
<feature type="domain" description="Sulfatase N-terminal" evidence="6">
    <location>
        <begin position="17"/>
        <end position="327"/>
    </location>
</feature>
<dbReference type="PANTHER" id="PTHR42693">
    <property type="entry name" value="ARYLSULFATASE FAMILY MEMBER"/>
    <property type="match status" value="1"/>
</dbReference>
<evidence type="ECO:0000256" key="5">
    <source>
        <dbReference type="SAM" id="Coils"/>
    </source>
</evidence>
<keyword evidence="3" id="KW-0378">Hydrolase</keyword>
<evidence type="ECO:0000313" key="8">
    <source>
        <dbReference type="Proteomes" id="UP001500298"/>
    </source>
</evidence>
<keyword evidence="8" id="KW-1185">Reference proteome</keyword>
<dbReference type="EMBL" id="BAABJX010000033">
    <property type="protein sequence ID" value="GAA4836379.1"/>
    <property type="molecule type" value="Genomic_DNA"/>
</dbReference>
<accession>A0ABP9DBC8</accession>
<keyword evidence="5" id="KW-0175">Coiled coil</keyword>
<dbReference type="SUPFAM" id="SSF53649">
    <property type="entry name" value="Alkaline phosphatase-like"/>
    <property type="match status" value="1"/>
</dbReference>
<feature type="coiled-coil region" evidence="5">
    <location>
        <begin position="451"/>
        <end position="478"/>
    </location>
</feature>
<organism evidence="7 8">
    <name type="scientific">Algivirga pacifica</name>
    <dbReference type="NCBI Taxonomy" id="1162670"/>
    <lineage>
        <taxon>Bacteria</taxon>
        <taxon>Pseudomonadati</taxon>
        <taxon>Bacteroidota</taxon>
        <taxon>Cytophagia</taxon>
        <taxon>Cytophagales</taxon>
        <taxon>Flammeovirgaceae</taxon>
        <taxon>Algivirga</taxon>
    </lineage>
</organism>
<reference evidence="8" key="1">
    <citation type="journal article" date="2019" name="Int. J. Syst. Evol. Microbiol.">
        <title>The Global Catalogue of Microorganisms (GCM) 10K type strain sequencing project: providing services to taxonomists for standard genome sequencing and annotation.</title>
        <authorList>
            <consortium name="The Broad Institute Genomics Platform"/>
            <consortium name="The Broad Institute Genome Sequencing Center for Infectious Disease"/>
            <person name="Wu L."/>
            <person name="Ma J."/>
        </authorList>
    </citation>
    <scope>NUCLEOTIDE SEQUENCE [LARGE SCALE GENOMIC DNA]</scope>
    <source>
        <strain evidence="8">JCM 18326</strain>
    </source>
</reference>
<dbReference type="Proteomes" id="UP001500298">
    <property type="component" value="Unassembled WGS sequence"/>
</dbReference>
<evidence type="ECO:0000256" key="3">
    <source>
        <dbReference type="ARBA" id="ARBA00022801"/>
    </source>
</evidence>
<evidence type="ECO:0000256" key="1">
    <source>
        <dbReference type="ARBA" id="ARBA00008779"/>
    </source>
</evidence>
<name>A0ABP9DBC8_9BACT</name>
<dbReference type="InterPro" id="IPR000917">
    <property type="entry name" value="Sulfatase_N"/>
</dbReference>
<protein>
    <submittedName>
        <fullName evidence="7">Sulfatase-like hydrolase/transferase</fullName>
    </submittedName>
</protein>
<dbReference type="InterPro" id="IPR024607">
    <property type="entry name" value="Sulfatase_CS"/>
</dbReference>
<dbReference type="InterPro" id="IPR017850">
    <property type="entry name" value="Alkaline_phosphatase_core_sf"/>
</dbReference>
<comment type="caution">
    <text evidence="7">The sequence shown here is derived from an EMBL/GenBank/DDBJ whole genome shotgun (WGS) entry which is preliminary data.</text>
</comment>
<evidence type="ECO:0000259" key="6">
    <source>
        <dbReference type="Pfam" id="PF00884"/>
    </source>
</evidence>
<dbReference type="PROSITE" id="PS00523">
    <property type="entry name" value="SULFATASE_1"/>
    <property type="match status" value="1"/>
</dbReference>
<sequence length="559" mass="65028">MTNTSNDQTTTNDQKRPNIIWLVAEDLSPRWAAYGDSLAHTPHMNTLSEQGVVFDNVFSAAGVCAPSRSSLITGMYPSSIGTQHMRQSKSVIPMPGVPNYNAVPPAEVKAFPELLRAAGYWTSSYRKLDYQFGNPFTIWDEVSDYPSWRNRSKEDQDRPFFMYYSFEITHEINIWPDSTKEKFFKDFNIDVTALAPDVQKRPPFDPAYTVNPKDVDVPPFLPDNEVSRSHIARLYDNISRMDVQIGKILQELKEDGLMDNTIIFLTSDHGDCLPRAKRWIYDSGIKCPLVIYFPEKLKPTRYQQVQRDTALYSFLDFVPTVLELANVEIPKYMQGKSMISTLKEQPRDYIYAARDRMDNRYDTRRAVRDHRYKYIRNFQPEVPYSQPIKFLNQMPLMQNIFALEKEGKLNKAQSYWLYHPKNTAEELYDLQNDPFELNNLAADTTQYESVLKRMRGALKEWQQEVNDLYLEEEVVQAERMWPGGKQPVTDSPVYAIQDQKIHLTCSTEGATIAYQYPDHNRWHIYTTPLPLEELKNGVKIKSIRYGYQPSEEVQVQLNF</sequence>
<dbReference type="InterPro" id="IPR050738">
    <property type="entry name" value="Sulfatase"/>
</dbReference>
<evidence type="ECO:0000256" key="4">
    <source>
        <dbReference type="ARBA" id="ARBA00022837"/>
    </source>
</evidence>
<dbReference type="PANTHER" id="PTHR42693:SF53">
    <property type="entry name" value="ENDO-4-O-SULFATASE"/>
    <property type="match status" value="1"/>
</dbReference>
<dbReference type="CDD" id="cd16027">
    <property type="entry name" value="SGSH"/>
    <property type="match status" value="1"/>
</dbReference>
<keyword evidence="4" id="KW-0106">Calcium</keyword>
<evidence type="ECO:0000313" key="7">
    <source>
        <dbReference type="EMBL" id="GAA4836379.1"/>
    </source>
</evidence>
<comment type="similarity">
    <text evidence="1">Belongs to the sulfatase family.</text>
</comment>
<gene>
    <name evidence="7" type="ORF">GCM10023331_21950</name>
</gene>
<dbReference type="Gene3D" id="3.40.720.10">
    <property type="entry name" value="Alkaline Phosphatase, subunit A"/>
    <property type="match status" value="1"/>
</dbReference>
<dbReference type="Pfam" id="PF00884">
    <property type="entry name" value="Sulfatase"/>
    <property type="match status" value="1"/>
</dbReference>
<proteinExistence type="inferred from homology"/>